<reference evidence="4" key="1">
    <citation type="submission" date="2018-02" db="EMBL/GenBank/DDBJ databases">
        <authorList>
            <person name="Cohen D.B."/>
            <person name="Kent A.D."/>
        </authorList>
    </citation>
    <scope>NUCLEOTIDE SEQUENCE</scope>
</reference>
<dbReference type="EMBL" id="OIVN01001379">
    <property type="protein sequence ID" value="SPC93281.1"/>
    <property type="molecule type" value="Genomic_DNA"/>
</dbReference>
<feature type="domain" description="CRIB" evidence="2">
    <location>
        <begin position="30"/>
        <end position="43"/>
    </location>
</feature>
<evidence type="ECO:0000259" key="2">
    <source>
        <dbReference type="PROSITE" id="PS50108"/>
    </source>
</evidence>
<name>A0A2N9G289_FAGSY</name>
<proteinExistence type="predicted"/>
<gene>
    <name evidence="4" type="ORF">FSB_LOCUS21163</name>
    <name evidence="3" type="ORF">FSB_LOCUS4717</name>
</gene>
<dbReference type="Pfam" id="PF00786">
    <property type="entry name" value="PBD"/>
    <property type="match status" value="1"/>
</dbReference>
<protein>
    <recommendedName>
        <fullName evidence="2">CRIB domain-containing protein</fullName>
    </recommendedName>
</protein>
<dbReference type="PANTHER" id="PTHR46325:SF39">
    <property type="entry name" value="CRIB DOMAIN-CONTAINING PROTEIN RIC8"/>
    <property type="match status" value="1"/>
</dbReference>
<dbReference type="EMBL" id="OIVN01000236">
    <property type="protein sequence ID" value="SPC76835.1"/>
    <property type="molecule type" value="Genomic_DNA"/>
</dbReference>
<dbReference type="PANTHER" id="PTHR46325">
    <property type="entry name" value="CRIB DOMAIN-CONTAINING PROTEIN RIC8"/>
    <property type="match status" value="1"/>
</dbReference>
<feature type="compositionally biased region" description="Low complexity" evidence="1">
    <location>
        <begin position="145"/>
        <end position="165"/>
    </location>
</feature>
<dbReference type="CDD" id="cd00132">
    <property type="entry name" value="CRIB"/>
    <property type="match status" value="1"/>
</dbReference>
<dbReference type="PROSITE" id="PS50108">
    <property type="entry name" value="CRIB"/>
    <property type="match status" value="1"/>
</dbReference>
<evidence type="ECO:0000313" key="3">
    <source>
        <dbReference type="EMBL" id="SPC76835.1"/>
    </source>
</evidence>
<evidence type="ECO:0000256" key="1">
    <source>
        <dbReference type="SAM" id="MobiDB-lite"/>
    </source>
</evidence>
<dbReference type="AlphaFoldDB" id="A0A2N9G289"/>
<feature type="region of interest" description="Disordered" evidence="1">
    <location>
        <begin position="53"/>
        <end position="218"/>
    </location>
</feature>
<organism evidence="4">
    <name type="scientific">Fagus sylvatica</name>
    <name type="common">Beechnut</name>
    <dbReference type="NCBI Taxonomy" id="28930"/>
    <lineage>
        <taxon>Eukaryota</taxon>
        <taxon>Viridiplantae</taxon>
        <taxon>Streptophyta</taxon>
        <taxon>Embryophyta</taxon>
        <taxon>Tracheophyta</taxon>
        <taxon>Spermatophyta</taxon>
        <taxon>Magnoliopsida</taxon>
        <taxon>eudicotyledons</taxon>
        <taxon>Gunneridae</taxon>
        <taxon>Pentapetalae</taxon>
        <taxon>rosids</taxon>
        <taxon>fabids</taxon>
        <taxon>Fagales</taxon>
        <taxon>Fagaceae</taxon>
        <taxon>Fagus</taxon>
    </lineage>
</organism>
<accession>A0A2N9G289</accession>
<sequence>MSNHKMKGLLKGLRYISQIFDNEKEPEMQIGFPTDVKHVAHIGWDGPSMNEFKAPPGFSSAPLSLPGDINEDSGVKWVSEDSNRRSTRTPNSPARDLPEVPRSSRRHSSSSAVTGSPSREKTDKPRQSRRPSKSSKDSADDSKLSRLPMVPSSSLGSVSPSHSLPDIPKKSRRKKSNSKDCSAGGSTRASRLKAQAPEPYQSPFSDPGPVSGSVSTPMNNEVYQKSFEEGPQKGYAGMF</sequence>
<dbReference type="InterPro" id="IPR000095">
    <property type="entry name" value="CRIB_dom"/>
</dbReference>
<evidence type="ECO:0000313" key="4">
    <source>
        <dbReference type="EMBL" id="SPC93281.1"/>
    </source>
</evidence>
<feature type="compositionally biased region" description="Basic and acidic residues" evidence="1">
    <location>
        <begin position="134"/>
        <end position="144"/>
    </location>
</feature>